<dbReference type="InterPro" id="IPR052194">
    <property type="entry name" value="MESH1"/>
</dbReference>
<dbReference type="Pfam" id="PF13328">
    <property type="entry name" value="HD_4"/>
    <property type="match status" value="1"/>
</dbReference>
<dbReference type="Proteomes" id="UP000642070">
    <property type="component" value="Unassembled WGS sequence"/>
</dbReference>
<proteinExistence type="predicted"/>
<dbReference type="SUPFAM" id="SSF109604">
    <property type="entry name" value="HD-domain/PDEase-like"/>
    <property type="match status" value="1"/>
</dbReference>
<accession>A0A917U2H2</accession>
<sequence>MTRTVADARELAYAAHRGQVDKAGRPYFEHVAEVARRLEEHGDEAVMAGYLHDIVEDTDITLGQLRTMGFPEQVVEAVDAVTWRDGEDYMDLIARAAAHPLGRLVKLQDNLTNSDEARLALLDDATADRLRRKYARAREALLAGEAP</sequence>
<dbReference type="InterPro" id="IPR003607">
    <property type="entry name" value="HD/PDEase_dom"/>
</dbReference>
<dbReference type="EMBL" id="BMPI01000035">
    <property type="protein sequence ID" value="GGM52624.1"/>
    <property type="molecule type" value="Genomic_DNA"/>
</dbReference>
<reference evidence="2" key="1">
    <citation type="journal article" date="2014" name="Int. J. Syst. Evol. Microbiol.">
        <title>Complete genome sequence of Corynebacterium casei LMG S-19264T (=DSM 44701T), isolated from a smear-ripened cheese.</title>
        <authorList>
            <consortium name="US DOE Joint Genome Institute (JGI-PGF)"/>
            <person name="Walter F."/>
            <person name="Albersmeier A."/>
            <person name="Kalinowski J."/>
            <person name="Ruckert C."/>
        </authorList>
    </citation>
    <scope>NUCLEOTIDE SEQUENCE</scope>
    <source>
        <strain evidence="2">JCM 19831</strain>
    </source>
</reference>
<protein>
    <submittedName>
        <fullName evidence="2">Phosphohydrolase</fullName>
    </submittedName>
</protein>
<evidence type="ECO:0000313" key="3">
    <source>
        <dbReference type="Proteomes" id="UP000642070"/>
    </source>
</evidence>
<name>A0A917U2H2_9ACTN</name>
<dbReference type="PANTHER" id="PTHR46246:SF1">
    <property type="entry name" value="GUANOSINE-3',5'-BIS(DIPHOSPHATE) 3'-PYROPHOSPHOHYDROLASE MESH1"/>
    <property type="match status" value="1"/>
</dbReference>
<evidence type="ECO:0000313" key="2">
    <source>
        <dbReference type="EMBL" id="GGM52624.1"/>
    </source>
</evidence>
<organism evidence="2 3">
    <name type="scientific">Dactylosporangium sucinum</name>
    <dbReference type="NCBI Taxonomy" id="1424081"/>
    <lineage>
        <taxon>Bacteria</taxon>
        <taxon>Bacillati</taxon>
        <taxon>Actinomycetota</taxon>
        <taxon>Actinomycetes</taxon>
        <taxon>Micromonosporales</taxon>
        <taxon>Micromonosporaceae</taxon>
        <taxon>Dactylosporangium</taxon>
    </lineage>
</organism>
<reference evidence="2" key="2">
    <citation type="submission" date="2020-09" db="EMBL/GenBank/DDBJ databases">
        <authorList>
            <person name="Sun Q."/>
            <person name="Ohkuma M."/>
        </authorList>
    </citation>
    <scope>NUCLEOTIDE SEQUENCE</scope>
    <source>
        <strain evidence="2">JCM 19831</strain>
    </source>
</reference>
<dbReference type="GO" id="GO:0008893">
    <property type="term" value="F:guanosine-3',5'-bis(diphosphate) 3'-diphosphatase activity"/>
    <property type="evidence" value="ECO:0007669"/>
    <property type="project" value="TreeGrafter"/>
</dbReference>
<dbReference type="Gene3D" id="1.10.3210.10">
    <property type="entry name" value="Hypothetical protein af1432"/>
    <property type="match status" value="1"/>
</dbReference>
<dbReference type="SMART" id="SM00471">
    <property type="entry name" value="HDc"/>
    <property type="match status" value="1"/>
</dbReference>
<gene>
    <name evidence="2" type="ORF">GCM10007977_062750</name>
</gene>
<evidence type="ECO:0000259" key="1">
    <source>
        <dbReference type="SMART" id="SM00471"/>
    </source>
</evidence>
<dbReference type="RefSeq" id="WP_190253589.1">
    <property type="nucleotide sequence ID" value="NZ_BMPI01000035.1"/>
</dbReference>
<dbReference type="PANTHER" id="PTHR46246">
    <property type="entry name" value="GUANOSINE-3',5'-BIS(DIPHOSPHATE) 3'-PYROPHOSPHOHYDROLASE MESH1"/>
    <property type="match status" value="1"/>
</dbReference>
<keyword evidence="3" id="KW-1185">Reference proteome</keyword>
<dbReference type="AlphaFoldDB" id="A0A917U2H2"/>
<comment type="caution">
    <text evidence="2">The sequence shown here is derived from an EMBL/GenBank/DDBJ whole genome shotgun (WGS) entry which is preliminary data.</text>
</comment>
<feature type="domain" description="HD/PDEase" evidence="1">
    <location>
        <begin position="23"/>
        <end position="123"/>
    </location>
</feature>